<protein>
    <recommendedName>
        <fullName evidence="2">WYL domain-containing protein</fullName>
    </recommendedName>
</protein>
<feature type="domain" description="WYL" evidence="2">
    <location>
        <begin position="68"/>
        <end position="126"/>
    </location>
</feature>
<reference evidence="3 4" key="1">
    <citation type="submission" date="2015-03" db="EMBL/GenBank/DDBJ databases">
        <title>Genome study of Acetobacter sp. SLV-7.</title>
        <authorList>
            <person name="Cho G.Y."/>
            <person name="Jeon C.O."/>
        </authorList>
    </citation>
    <scope>NUCLEOTIDE SEQUENCE [LARGE SCALE GENOMIC DNA]</scope>
    <source>
        <strain evidence="3 4">SLV-7</strain>
    </source>
</reference>
<accession>A0ABM6AKS6</accession>
<evidence type="ECO:0000259" key="2">
    <source>
        <dbReference type="Pfam" id="PF13280"/>
    </source>
</evidence>
<evidence type="ECO:0000313" key="4">
    <source>
        <dbReference type="Proteomes" id="UP000076595"/>
    </source>
</evidence>
<dbReference type="EMBL" id="CP011120">
    <property type="protein sequence ID" value="ANA14189.1"/>
    <property type="molecule type" value="Genomic_DNA"/>
</dbReference>
<keyword evidence="1" id="KW-1133">Transmembrane helix</keyword>
<dbReference type="PROSITE" id="PS52050">
    <property type="entry name" value="WYL"/>
    <property type="match status" value="1"/>
</dbReference>
<dbReference type="RefSeq" id="WP_063354355.1">
    <property type="nucleotide sequence ID" value="NZ_CP011120.1"/>
</dbReference>
<evidence type="ECO:0000313" key="3">
    <source>
        <dbReference type="EMBL" id="ANA14189.1"/>
    </source>
</evidence>
<gene>
    <name evidence="3" type="ORF">WG31_09390</name>
</gene>
<dbReference type="Pfam" id="PF13280">
    <property type="entry name" value="WYL"/>
    <property type="match status" value="1"/>
</dbReference>
<dbReference type="Proteomes" id="UP000076595">
    <property type="component" value="Chromosome"/>
</dbReference>
<organism evidence="3 4">
    <name type="scientific">Acetobacter oryzifermentans</name>
    <dbReference type="NCBI Taxonomy" id="1633874"/>
    <lineage>
        <taxon>Bacteria</taxon>
        <taxon>Pseudomonadati</taxon>
        <taxon>Pseudomonadota</taxon>
        <taxon>Alphaproteobacteria</taxon>
        <taxon>Acetobacterales</taxon>
        <taxon>Acetobacteraceae</taxon>
        <taxon>Acetobacter</taxon>
    </lineage>
</organism>
<proteinExistence type="predicted"/>
<name>A0ABM6AKS6_9PROT</name>
<keyword evidence="1" id="KW-0812">Transmembrane</keyword>
<keyword evidence="1" id="KW-0472">Membrane</keyword>
<dbReference type="InterPro" id="IPR026881">
    <property type="entry name" value="WYL_dom"/>
</dbReference>
<evidence type="ECO:0000256" key="1">
    <source>
        <dbReference type="SAM" id="Phobius"/>
    </source>
</evidence>
<sequence length="152" mass="17492">MIFLCVVAVLGMIALAGIWWIGIILYAIVSTLFGKEETHPQAKITVTHNQPAATNQEDTQTLPLKPSRIIIHYQDGKNEETERTIRPEHIEYRMRRNGMPDILYLTAYCELRKRPRTFRVDRIEAAYDADTGEVIRNVPAALWRQTGKMLNI</sequence>
<keyword evidence="4" id="KW-1185">Reference proteome</keyword>
<feature type="transmembrane region" description="Helical" evidence="1">
    <location>
        <begin position="6"/>
        <end position="29"/>
    </location>
</feature>